<feature type="domain" description="Band 7" evidence="3">
    <location>
        <begin position="194"/>
        <end position="347"/>
    </location>
</feature>
<keyword evidence="5" id="KW-1185">Reference proteome</keyword>
<dbReference type="InterPro" id="IPR036013">
    <property type="entry name" value="Band_7/SPFH_dom_sf"/>
</dbReference>
<proteinExistence type="inferred from homology"/>
<protein>
    <submittedName>
        <fullName evidence="4">Peptidase</fullName>
    </submittedName>
</protein>
<organism evidence="4 5">
    <name type="scientific">Saccharibacillus endophyticus</name>
    <dbReference type="NCBI Taxonomy" id="2060666"/>
    <lineage>
        <taxon>Bacteria</taxon>
        <taxon>Bacillati</taxon>
        <taxon>Bacillota</taxon>
        <taxon>Bacilli</taxon>
        <taxon>Bacillales</taxon>
        <taxon>Paenibacillaceae</taxon>
        <taxon>Saccharibacillus</taxon>
    </lineage>
</organism>
<dbReference type="Gene3D" id="3.30.479.30">
    <property type="entry name" value="Band 7 domain"/>
    <property type="match status" value="1"/>
</dbReference>
<evidence type="ECO:0000313" key="5">
    <source>
        <dbReference type="Proteomes" id="UP000605427"/>
    </source>
</evidence>
<feature type="compositionally biased region" description="Polar residues" evidence="2">
    <location>
        <begin position="1"/>
        <end position="11"/>
    </location>
</feature>
<gene>
    <name evidence="4" type="ORF">GCM10007362_12080</name>
</gene>
<dbReference type="PANTHER" id="PTHR10264:SF83">
    <property type="entry name" value="BLL5629 PROTEIN"/>
    <property type="match status" value="1"/>
</dbReference>
<dbReference type="PANTHER" id="PTHR10264">
    <property type="entry name" value="BAND 7 PROTEIN-RELATED"/>
    <property type="match status" value="1"/>
</dbReference>
<dbReference type="SMART" id="SM00244">
    <property type="entry name" value="PHB"/>
    <property type="match status" value="1"/>
</dbReference>
<evidence type="ECO:0000256" key="1">
    <source>
        <dbReference type="ARBA" id="ARBA00008164"/>
    </source>
</evidence>
<comment type="caution">
    <text evidence="4">The sequence shown here is derived from an EMBL/GenBank/DDBJ whole genome shotgun (WGS) entry which is preliminary data.</text>
</comment>
<dbReference type="Proteomes" id="UP000605427">
    <property type="component" value="Unassembled WGS sequence"/>
</dbReference>
<accession>A0ABQ1ZSA3</accession>
<dbReference type="SUPFAM" id="SSF117892">
    <property type="entry name" value="Band 7/SPFH domain"/>
    <property type="match status" value="1"/>
</dbReference>
<feature type="region of interest" description="Disordered" evidence="2">
    <location>
        <begin position="1"/>
        <end position="23"/>
    </location>
</feature>
<dbReference type="Pfam" id="PF01145">
    <property type="entry name" value="Band_7"/>
    <property type="match status" value="1"/>
</dbReference>
<evidence type="ECO:0000256" key="2">
    <source>
        <dbReference type="SAM" id="MobiDB-lite"/>
    </source>
</evidence>
<comment type="similarity">
    <text evidence="1">Belongs to the band 7/mec-2 family.</text>
</comment>
<evidence type="ECO:0000313" key="4">
    <source>
        <dbReference type="EMBL" id="GGH73181.1"/>
    </source>
</evidence>
<dbReference type="InterPro" id="IPR043202">
    <property type="entry name" value="Band-7_stomatin-like"/>
</dbReference>
<reference evidence="5" key="1">
    <citation type="journal article" date="2019" name="Int. J. Syst. Evol. Microbiol.">
        <title>The Global Catalogue of Microorganisms (GCM) 10K type strain sequencing project: providing services to taxonomists for standard genome sequencing and annotation.</title>
        <authorList>
            <consortium name="The Broad Institute Genomics Platform"/>
            <consortium name="The Broad Institute Genome Sequencing Center for Infectious Disease"/>
            <person name="Wu L."/>
            <person name="Ma J."/>
        </authorList>
    </citation>
    <scope>NUCLEOTIDE SEQUENCE [LARGE SCALE GENOMIC DNA]</scope>
    <source>
        <strain evidence="5">CCM 8702</strain>
    </source>
</reference>
<name>A0ABQ1ZSA3_9BACL</name>
<dbReference type="InterPro" id="IPR001107">
    <property type="entry name" value="Band_7"/>
</dbReference>
<evidence type="ECO:0000259" key="3">
    <source>
        <dbReference type="SMART" id="SM00244"/>
    </source>
</evidence>
<dbReference type="EMBL" id="BMDD01000001">
    <property type="protein sequence ID" value="GGH73181.1"/>
    <property type="molecule type" value="Genomic_DNA"/>
</dbReference>
<sequence>MTNFQHQSHINQPHGRKIPGLPGKDIRPGDYANGLAIDTMVLGAGFRKVQVGDNERALLFEQGRYVRTLMPGSYRFFAWNEGLRTLVFKKTTEPFDYRPTWAHATDAMDVRLFSHDADLIAQLNVTDVSDGEYVLHLENGRFRDVLMSGTYAYWNKPITHTFVRVDATTPEVGPEVSRALLEKIGANYIQTVDVSSHEVGLLYFDNRLQRQLSPGRSFFWRGSEAVTVKKFDLRRQQLDMTGQEILTEDKVSLRLNFVCQYRITDPLRAAEIKNFEEQVYVQLQLLLREYVGTLKLDDLLKMKQEIGDYVLGRLKPSGAEYGVEFLVAGLKDVILPGEIRAILNTVLLAEKKAQANMITRREETASTRSLLNTAKLMDENATLYRLKELEFVEKICEKIGTISLSGGGNLLEQMNGLLGLRQGEDRKEIG</sequence>
<dbReference type="CDD" id="cd13438">
    <property type="entry name" value="SPFH_eoslipins_u2"/>
    <property type="match status" value="1"/>
</dbReference>